<dbReference type="Proteomes" id="UP000246702">
    <property type="component" value="Unassembled WGS sequence"/>
</dbReference>
<dbReference type="RefSeq" id="XP_025466617.1">
    <property type="nucleotide sequence ID" value="XM_025613323.1"/>
</dbReference>
<evidence type="ECO:0000256" key="2">
    <source>
        <dbReference type="SAM" id="SignalP"/>
    </source>
</evidence>
<comment type="caution">
    <text evidence="3">The sequence shown here is derived from an EMBL/GenBank/DDBJ whole genome shotgun (WGS) entry which is preliminary data.</text>
</comment>
<gene>
    <name evidence="3" type="ORF">BO94DRAFT_547272</name>
</gene>
<feature type="chain" id="PRO_5016426575" evidence="2">
    <location>
        <begin position="17"/>
        <end position="131"/>
    </location>
</feature>
<dbReference type="EMBL" id="MSFK01000017">
    <property type="protein sequence ID" value="PWY84692.1"/>
    <property type="molecule type" value="Genomic_DNA"/>
</dbReference>
<keyword evidence="2" id="KW-0732">Signal</keyword>
<evidence type="ECO:0000256" key="1">
    <source>
        <dbReference type="SAM" id="MobiDB-lite"/>
    </source>
</evidence>
<feature type="signal peptide" evidence="2">
    <location>
        <begin position="1"/>
        <end position="16"/>
    </location>
</feature>
<feature type="region of interest" description="Disordered" evidence="1">
    <location>
        <begin position="91"/>
        <end position="131"/>
    </location>
</feature>
<dbReference type="GeneID" id="37115466"/>
<evidence type="ECO:0000313" key="4">
    <source>
        <dbReference type="Proteomes" id="UP000246702"/>
    </source>
</evidence>
<organism evidence="3 4">
    <name type="scientific">Aspergillus sclerotioniger CBS 115572</name>
    <dbReference type="NCBI Taxonomy" id="1450535"/>
    <lineage>
        <taxon>Eukaryota</taxon>
        <taxon>Fungi</taxon>
        <taxon>Dikarya</taxon>
        <taxon>Ascomycota</taxon>
        <taxon>Pezizomycotina</taxon>
        <taxon>Eurotiomycetes</taxon>
        <taxon>Eurotiomycetidae</taxon>
        <taxon>Eurotiales</taxon>
        <taxon>Aspergillaceae</taxon>
        <taxon>Aspergillus</taxon>
        <taxon>Aspergillus subgen. Circumdati</taxon>
    </lineage>
</organism>
<keyword evidence="4" id="KW-1185">Reference proteome</keyword>
<reference evidence="3 4" key="1">
    <citation type="submission" date="2016-12" db="EMBL/GenBank/DDBJ databases">
        <title>The genomes of Aspergillus section Nigri reveals drivers in fungal speciation.</title>
        <authorList>
            <consortium name="DOE Joint Genome Institute"/>
            <person name="Vesth T.C."/>
            <person name="Nybo J."/>
            <person name="Theobald S."/>
            <person name="Brandl J."/>
            <person name="Frisvad J.C."/>
            <person name="Nielsen K.F."/>
            <person name="Lyhne E.K."/>
            <person name="Kogle M.E."/>
            <person name="Kuo A."/>
            <person name="Riley R."/>
            <person name="Clum A."/>
            <person name="Nolan M."/>
            <person name="Lipzen A."/>
            <person name="Salamov A."/>
            <person name="Henrissat B."/>
            <person name="Wiebenga A."/>
            <person name="De Vries R.P."/>
            <person name="Grigoriev I.V."/>
            <person name="Mortensen U.H."/>
            <person name="Andersen M.R."/>
            <person name="Baker S.E."/>
        </authorList>
    </citation>
    <scope>NUCLEOTIDE SEQUENCE [LARGE SCALE GENOMIC DNA]</scope>
    <source>
        <strain evidence="3 4">CBS 115572</strain>
    </source>
</reference>
<dbReference type="AlphaFoldDB" id="A0A317WHF9"/>
<proteinExistence type="predicted"/>
<name>A0A317WHF9_9EURO</name>
<evidence type="ECO:0000313" key="3">
    <source>
        <dbReference type="EMBL" id="PWY84692.1"/>
    </source>
</evidence>
<protein>
    <submittedName>
        <fullName evidence="3">Uncharacterized protein</fullName>
    </submittedName>
</protein>
<sequence>MRAYCVLCTLYSVLSGFNIPWYDLKGMINEMEITNGGQFGPQSHNVGRVIRSSVNVLYRRCSFSPVGDVGMGMVSDQTLATPDGLDQPCATLTTPDGEQGMHPRIPANKGGRLGDQRDRSITRSRLGSFGQ</sequence>
<accession>A0A317WHF9</accession>
<feature type="compositionally biased region" description="Basic and acidic residues" evidence="1">
    <location>
        <begin position="112"/>
        <end position="121"/>
    </location>
</feature>